<dbReference type="GO" id="GO:0031314">
    <property type="term" value="C:extrinsic component of mitochondrial inner membrane"/>
    <property type="evidence" value="ECO:0007669"/>
    <property type="project" value="UniProtKB-UniRule"/>
</dbReference>
<evidence type="ECO:0000313" key="8">
    <source>
        <dbReference type="WBParaSite" id="Hba_21204"/>
    </source>
</evidence>
<reference evidence="8" key="1">
    <citation type="submission" date="2016-11" db="UniProtKB">
        <authorList>
            <consortium name="WormBaseParasite"/>
        </authorList>
    </citation>
    <scope>IDENTIFICATION</scope>
</reference>
<dbReference type="UniPathway" id="UPA00232"/>
<dbReference type="PANTHER" id="PTHR43591:SF24">
    <property type="entry name" value="2-METHOXY-6-POLYPRENYL-1,4-BENZOQUINOL METHYLASE, MITOCHONDRIAL"/>
    <property type="match status" value="1"/>
</dbReference>
<dbReference type="NCBIfam" id="NF001244">
    <property type="entry name" value="PRK00216.1-5"/>
    <property type="match status" value="1"/>
</dbReference>
<dbReference type="Gene3D" id="3.40.50.150">
    <property type="entry name" value="Vaccinia Virus protein VP39"/>
    <property type="match status" value="1"/>
</dbReference>
<evidence type="ECO:0000256" key="4">
    <source>
        <dbReference type="ARBA" id="ARBA00022691"/>
    </source>
</evidence>
<keyword evidence="4 6" id="KW-0949">S-adenosyl-L-methionine</keyword>
<evidence type="ECO:0000256" key="3">
    <source>
        <dbReference type="ARBA" id="ARBA00022688"/>
    </source>
</evidence>
<dbReference type="InterPro" id="IPR029063">
    <property type="entry name" value="SAM-dependent_MTases_sf"/>
</dbReference>
<proteinExistence type="inferred from homology"/>
<dbReference type="PROSITE" id="PS51608">
    <property type="entry name" value="SAM_MT_UBIE"/>
    <property type="match status" value="1"/>
</dbReference>
<feature type="binding site" evidence="6">
    <location>
        <position position="165"/>
    </location>
    <ligand>
        <name>S-adenosyl-L-methionine</name>
        <dbReference type="ChEBI" id="CHEBI:59789"/>
    </ligand>
</feature>
<keyword evidence="3 6" id="KW-0831">Ubiquinone biosynthesis</keyword>
<sequence>MRRFVKTYIKYHNASRNISKWVTLIQSRSTSTHFGFEQVNENEKEKRVHQVFANVAKKYDLMNDVMSFGIHRLWKDYYVGALPIRPMAKILDVAGGTGDIAFRLARRISHDGKVTVFDINQNMLDVGLDRAQKDPSIVSSRLEWVCGNAEKLPFDNNIFDLYTISFGIRNCTHVDKVISEAFRVLKPGGTFAVLEFSEVNSMLKPFYDAYSFNIIPVMGEVLASDHSSYKYLVESIRKFPNQNDFASMILDAGFNEVNYENLTFGVCAIHKGTKPRKAV</sequence>
<dbReference type="InterPro" id="IPR023576">
    <property type="entry name" value="UbiE/COQ5_MeTrFase_CS"/>
</dbReference>
<organism evidence="7 8">
    <name type="scientific">Heterorhabditis bacteriophora</name>
    <name type="common">Entomopathogenic nematode worm</name>
    <dbReference type="NCBI Taxonomy" id="37862"/>
    <lineage>
        <taxon>Eukaryota</taxon>
        <taxon>Metazoa</taxon>
        <taxon>Ecdysozoa</taxon>
        <taxon>Nematoda</taxon>
        <taxon>Chromadorea</taxon>
        <taxon>Rhabditida</taxon>
        <taxon>Rhabditina</taxon>
        <taxon>Rhabditomorpha</taxon>
        <taxon>Strongyloidea</taxon>
        <taxon>Heterorhabditidae</taxon>
        <taxon>Heterorhabditis</taxon>
    </lineage>
</organism>
<comment type="catalytic activity">
    <reaction evidence="6">
        <text>a 2-methoxy-6-(all-trans-polyprenyl)benzene-1,4-diol + S-adenosyl-L-methionine = a 5-methoxy-2-methyl-3-(all-trans-polyprenyl)benzene-1,4-diol + S-adenosyl-L-homocysteine + H(+)</text>
        <dbReference type="Rhea" id="RHEA:28286"/>
        <dbReference type="Rhea" id="RHEA-COMP:10858"/>
        <dbReference type="Rhea" id="RHEA-COMP:10859"/>
        <dbReference type="ChEBI" id="CHEBI:15378"/>
        <dbReference type="ChEBI" id="CHEBI:57856"/>
        <dbReference type="ChEBI" id="CHEBI:59789"/>
        <dbReference type="ChEBI" id="CHEBI:84166"/>
        <dbReference type="ChEBI" id="CHEBI:84167"/>
        <dbReference type="EC" id="2.1.1.201"/>
    </reaction>
</comment>
<evidence type="ECO:0000256" key="1">
    <source>
        <dbReference type="ARBA" id="ARBA00022603"/>
    </source>
</evidence>
<keyword evidence="6" id="KW-0496">Mitochondrion</keyword>
<dbReference type="NCBIfam" id="TIGR01934">
    <property type="entry name" value="MenG_MenH_UbiE"/>
    <property type="match status" value="1"/>
</dbReference>
<dbReference type="Pfam" id="PF01209">
    <property type="entry name" value="Ubie_methyltran"/>
    <property type="match status" value="1"/>
</dbReference>
<dbReference type="PROSITE" id="PS01183">
    <property type="entry name" value="UBIE_1"/>
    <property type="match status" value="1"/>
</dbReference>
<keyword evidence="1 6" id="KW-0489">Methyltransferase</keyword>
<feature type="binding site" evidence="6">
    <location>
        <position position="97"/>
    </location>
    <ligand>
        <name>S-adenosyl-L-methionine</name>
        <dbReference type="ChEBI" id="CHEBI:59789"/>
    </ligand>
</feature>
<dbReference type="CDD" id="cd02440">
    <property type="entry name" value="AdoMet_MTases"/>
    <property type="match status" value="1"/>
</dbReference>
<feature type="binding site" evidence="6">
    <location>
        <position position="118"/>
    </location>
    <ligand>
        <name>S-adenosyl-L-methionine</name>
        <dbReference type="ChEBI" id="CHEBI:59789"/>
    </ligand>
</feature>
<keyword evidence="6" id="KW-0999">Mitochondrion inner membrane</keyword>
<dbReference type="HAMAP" id="MF_01813">
    <property type="entry name" value="MenG_UbiE_methyltr"/>
    <property type="match status" value="1"/>
</dbReference>
<comment type="subcellular location">
    <subcellularLocation>
        <location evidence="6">Mitochondrion inner membrane</location>
        <topology evidence="6">Peripheral membrane protein</topology>
        <orientation evidence="6">Matrix side</orientation>
    </subcellularLocation>
</comment>
<comment type="function">
    <text evidence="6">Methyltransferase required for the conversion of 2-polyprenyl-6-methoxy-1,4-benzoquinol (DDMQH2) to 2-polyprenyl-3-methyl-6-methoxy-1,4-benzoquinol (DMQH2).</text>
</comment>
<keyword evidence="2 6" id="KW-0808">Transferase</keyword>
<dbReference type="PROSITE" id="PS01184">
    <property type="entry name" value="UBIE_2"/>
    <property type="match status" value="1"/>
</dbReference>
<comment type="similarity">
    <text evidence="6">Belongs to the class I-like SAM-binding methyltransferase superfamily. MenG/UbiE family.</text>
</comment>
<dbReference type="FunFam" id="3.40.50.150:FF:000064">
    <property type="entry name" value="2-methoxy-6-polyprenyl-1,4-benzoquinol methylase, mitochondrial"/>
    <property type="match status" value="1"/>
</dbReference>
<protein>
    <recommendedName>
        <fullName evidence="6">2-methoxy-6-polyprenyl-1,4-benzoquinol methylase, mitochondrial</fullName>
        <ecNumber evidence="6">2.1.1.201</ecNumber>
    </recommendedName>
    <alternativeName>
        <fullName evidence="6">Ubiquinone biosynthesis methyltransferase COQ5</fullName>
    </alternativeName>
</protein>
<dbReference type="WBParaSite" id="Hba_21204">
    <property type="protein sequence ID" value="Hba_21204"/>
    <property type="gene ID" value="Hba_21204"/>
</dbReference>
<keyword evidence="6" id="KW-0472">Membrane</keyword>
<evidence type="ECO:0000256" key="6">
    <source>
        <dbReference type="HAMAP-Rule" id="MF_03191"/>
    </source>
</evidence>
<dbReference type="AlphaFoldDB" id="A0A1I7XTY8"/>
<dbReference type="SUPFAM" id="SSF53335">
    <property type="entry name" value="S-adenosyl-L-methionine-dependent methyltransferases"/>
    <property type="match status" value="1"/>
</dbReference>
<accession>A0A1I7XTY8</accession>
<comment type="pathway">
    <text evidence="6">Cofactor biosynthesis; ubiquinone biosynthesis.</text>
</comment>
<evidence type="ECO:0000256" key="5">
    <source>
        <dbReference type="ARBA" id="ARBA00046387"/>
    </source>
</evidence>
<dbReference type="EC" id="2.1.1.201" evidence="6"/>
<evidence type="ECO:0000313" key="7">
    <source>
        <dbReference type="Proteomes" id="UP000095283"/>
    </source>
</evidence>
<dbReference type="GO" id="GO:0008425">
    <property type="term" value="F:2-methoxy-6-polyprenyl-1,4-benzoquinol methyltransferase activity"/>
    <property type="evidence" value="ECO:0007669"/>
    <property type="project" value="UniProtKB-UniRule"/>
</dbReference>
<keyword evidence="7" id="KW-1185">Reference proteome</keyword>
<dbReference type="Proteomes" id="UP000095283">
    <property type="component" value="Unplaced"/>
</dbReference>
<dbReference type="GO" id="GO:0032259">
    <property type="term" value="P:methylation"/>
    <property type="evidence" value="ECO:0007669"/>
    <property type="project" value="UniProtKB-KW"/>
</dbReference>
<feature type="binding site" evidence="6">
    <location>
        <begin position="148"/>
        <end position="149"/>
    </location>
    <ligand>
        <name>S-adenosyl-L-methionine</name>
        <dbReference type="ChEBI" id="CHEBI:59789"/>
    </ligand>
</feature>
<dbReference type="InterPro" id="IPR004033">
    <property type="entry name" value="UbiE/COQ5_MeTrFase"/>
</dbReference>
<dbReference type="PANTHER" id="PTHR43591">
    <property type="entry name" value="METHYLTRANSFERASE"/>
    <property type="match status" value="1"/>
</dbReference>
<comment type="subunit">
    <text evidence="5">Component of a multi-subunit COQ enzyme complex, composed of at least COQ3, COQ4, COQ5, COQ6, COQ7 and COQ9. Interacts with PYURF; the interaction is direct, stabilizes COQ5 protein and associates PYURF with COQ enzyme complex.</text>
</comment>
<evidence type="ECO:0000256" key="2">
    <source>
        <dbReference type="ARBA" id="ARBA00022679"/>
    </source>
</evidence>
<name>A0A1I7XTY8_HETBA</name>